<evidence type="ECO:0000313" key="1">
    <source>
        <dbReference type="EMBL" id="PWA70320.1"/>
    </source>
</evidence>
<name>A0A2U1N9Y7_ARTAN</name>
<dbReference type="AlphaFoldDB" id="A0A2U1N9Y7"/>
<protein>
    <submittedName>
        <fullName evidence="1">Uncharacterized protein</fullName>
    </submittedName>
</protein>
<reference evidence="1 2" key="1">
    <citation type="journal article" date="2018" name="Mol. Plant">
        <title>The genome of Artemisia annua provides insight into the evolution of Asteraceae family and artemisinin biosynthesis.</title>
        <authorList>
            <person name="Shen Q."/>
            <person name="Zhang L."/>
            <person name="Liao Z."/>
            <person name="Wang S."/>
            <person name="Yan T."/>
            <person name="Shi P."/>
            <person name="Liu M."/>
            <person name="Fu X."/>
            <person name="Pan Q."/>
            <person name="Wang Y."/>
            <person name="Lv Z."/>
            <person name="Lu X."/>
            <person name="Zhang F."/>
            <person name="Jiang W."/>
            <person name="Ma Y."/>
            <person name="Chen M."/>
            <person name="Hao X."/>
            <person name="Li L."/>
            <person name="Tang Y."/>
            <person name="Lv G."/>
            <person name="Zhou Y."/>
            <person name="Sun X."/>
            <person name="Brodelius P.E."/>
            <person name="Rose J.K.C."/>
            <person name="Tang K."/>
        </authorList>
    </citation>
    <scope>NUCLEOTIDE SEQUENCE [LARGE SCALE GENOMIC DNA]</scope>
    <source>
        <strain evidence="2">cv. Huhao1</strain>
        <tissue evidence="1">Leaf</tissue>
    </source>
</reference>
<sequence>MDRKQPGKKVLCMSTTGIDRSSCQFVEWFDLPICARATVIIPDLLRSRIKIKKALQHAQVDIFAVKANVSKWKLYLMLFVVWVFMM</sequence>
<gene>
    <name evidence="1" type="ORF">CTI12_AA098920</name>
</gene>
<proteinExistence type="predicted"/>
<dbReference type="EMBL" id="PKPP01003264">
    <property type="protein sequence ID" value="PWA70320.1"/>
    <property type="molecule type" value="Genomic_DNA"/>
</dbReference>
<accession>A0A2U1N9Y7</accession>
<organism evidence="1 2">
    <name type="scientific">Artemisia annua</name>
    <name type="common">Sweet wormwood</name>
    <dbReference type="NCBI Taxonomy" id="35608"/>
    <lineage>
        <taxon>Eukaryota</taxon>
        <taxon>Viridiplantae</taxon>
        <taxon>Streptophyta</taxon>
        <taxon>Embryophyta</taxon>
        <taxon>Tracheophyta</taxon>
        <taxon>Spermatophyta</taxon>
        <taxon>Magnoliopsida</taxon>
        <taxon>eudicotyledons</taxon>
        <taxon>Gunneridae</taxon>
        <taxon>Pentapetalae</taxon>
        <taxon>asterids</taxon>
        <taxon>campanulids</taxon>
        <taxon>Asterales</taxon>
        <taxon>Asteraceae</taxon>
        <taxon>Asteroideae</taxon>
        <taxon>Anthemideae</taxon>
        <taxon>Artemisiinae</taxon>
        <taxon>Artemisia</taxon>
    </lineage>
</organism>
<comment type="caution">
    <text evidence="1">The sequence shown here is derived from an EMBL/GenBank/DDBJ whole genome shotgun (WGS) entry which is preliminary data.</text>
</comment>
<dbReference type="OrthoDB" id="1303182at2759"/>
<keyword evidence="2" id="KW-1185">Reference proteome</keyword>
<evidence type="ECO:0000313" key="2">
    <source>
        <dbReference type="Proteomes" id="UP000245207"/>
    </source>
</evidence>
<dbReference type="Proteomes" id="UP000245207">
    <property type="component" value="Unassembled WGS sequence"/>
</dbReference>